<dbReference type="Ensembl" id="ENSCABT00000027234.1">
    <property type="protein sequence ID" value="ENSCABP00000024852.1"/>
    <property type="gene ID" value="ENSCABG00000018304.1"/>
</dbReference>
<sequence>MFYRTKIKYISTGTATSTLNHTVLGKDDLQSTLLEGHKIARPDLDLSAINGKFSPLTHILILTMMLKGMLMKNIAHLEEKGERNLSILCEEKEKQQKKLYELKRQLLLKKREQKLEEVLDKQIEVLAPLLTVCEQFKEEYKTFATALDTTRHELPVKNIHIEGNRHTHLEDLKKHLAVTQSLLVEAAPGYLEENSKAFPVLKELKEVALKMDAELERSFKQVQDLSFEVSKEVSLHNQKVCEDTYGIETLQHWYFD</sequence>
<evidence type="ECO:0000313" key="3">
    <source>
        <dbReference type="Proteomes" id="UP000694404"/>
    </source>
</evidence>
<protein>
    <submittedName>
        <fullName evidence="2">HAUS augmin like complex subunit 8</fullName>
    </submittedName>
</protein>
<feature type="coiled-coil region" evidence="1">
    <location>
        <begin position="85"/>
        <end position="112"/>
    </location>
</feature>
<proteinExistence type="predicted"/>
<accession>A0A8C0IZZ9</accession>
<gene>
    <name evidence="2" type="primary">HAUS8</name>
</gene>
<evidence type="ECO:0000256" key="1">
    <source>
        <dbReference type="SAM" id="Coils"/>
    </source>
</evidence>
<name>A0A8C0IZZ9_CHEAB</name>
<organism evidence="2 3">
    <name type="scientific">Chelonoidis abingdonii</name>
    <name type="common">Abingdon island giant tortoise</name>
    <name type="synonym">Testudo abingdonii</name>
    <dbReference type="NCBI Taxonomy" id="106734"/>
    <lineage>
        <taxon>Eukaryota</taxon>
        <taxon>Metazoa</taxon>
        <taxon>Chordata</taxon>
        <taxon>Craniata</taxon>
        <taxon>Vertebrata</taxon>
        <taxon>Euteleostomi</taxon>
        <taxon>Archelosauria</taxon>
        <taxon>Testudinata</taxon>
        <taxon>Testudines</taxon>
        <taxon>Cryptodira</taxon>
        <taxon>Durocryptodira</taxon>
        <taxon>Testudinoidea</taxon>
        <taxon>Testudinidae</taxon>
        <taxon>Chelonoidis</taxon>
    </lineage>
</organism>
<reference evidence="2" key="2">
    <citation type="submission" date="2025-09" db="UniProtKB">
        <authorList>
            <consortium name="Ensembl"/>
        </authorList>
    </citation>
    <scope>IDENTIFICATION</scope>
</reference>
<keyword evidence="3" id="KW-1185">Reference proteome</keyword>
<dbReference type="Proteomes" id="UP000694404">
    <property type="component" value="Unplaced"/>
</dbReference>
<evidence type="ECO:0000313" key="2">
    <source>
        <dbReference type="Ensembl" id="ENSCABP00000024852.1"/>
    </source>
</evidence>
<keyword evidence="1" id="KW-0175">Coiled coil</keyword>
<dbReference type="GeneTree" id="ENSGT00390000010974"/>
<reference evidence="2" key="1">
    <citation type="submission" date="2025-08" db="UniProtKB">
        <authorList>
            <consortium name="Ensembl"/>
        </authorList>
    </citation>
    <scope>IDENTIFICATION</scope>
</reference>
<dbReference type="AlphaFoldDB" id="A0A8C0IZZ9"/>